<dbReference type="Gene3D" id="3.40.80.10">
    <property type="entry name" value="Peptidoglycan recognition protein-like"/>
    <property type="match status" value="1"/>
</dbReference>
<dbReference type="PANTHER" id="PTHR11022">
    <property type="entry name" value="PEPTIDOGLYCAN RECOGNITION PROTEIN"/>
    <property type="match status" value="1"/>
</dbReference>
<dbReference type="EMBL" id="JAHLFO010000110">
    <property type="protein sequence ID" value="MBU3814380.1"/>
    <property type="molecule type" value="Genomic_DNA"/>
</dbReference>
<dbReference type="SUPFAM" id="SSF55846">
    <property type="entry name" value="N-acetylmuramoyl-L-alanine amidase-like"/>
    <property type="match status" value="1"/>
</dbReference>
<dbReference type="InterPro" id="IPR036505">
    <property type="entry name" value="Amidase/PGRP_sf"/>
</dbReference>
<reference evidence="4" key="2">
    <citation type="submission" date="2021-04" db="EMBL/GenBank/DDBJ databases">
        <authorList>
            <person name="Gilroy R."/>
        </authorList>
    </citation>
    <scope>NUCLEOTIDE SEQUENCE</scope>
    <source>
        <strain evidence="4">B3-3758</strain>
    </source>
</reference>
<evidence type="ECO:0000259" key="2">
    <source>
        <dbReference type="SMART" id="SM00644"/>
    </source>
</evidence>
<sequence length="163" mass="18591">MIAGSFYQNYREIRLLVVHCSGTRCDVDFPMSALRRCHLERGFADIGYHFYITRDGEVHRCRPVHHIGAHAAGWNDHSIGICYEGGLDERGHPADTRTYAQKCALLDLLRQLKADYPHARILGHRQLSPYIRKDCPCFDAAEEYAVFNEQVSSPSGYAARHRS</sequence>
<comment type="similarity">
    <text evidence="1">Belongs to the N-acetylmuramoyl-L-alanine amidase 2 family.</text>
</comment>
<evidence type="ECO:0000313" key="5">
    <source>
        <dbReference type="Proteomes" id="UP000824236"/>
    </source>
</evidence>
<evidence type="ECO:0000259" key="3">
    <source>
        <dbReference type="SMART" id="SM00701"/>
    </source>
</evidence>
<evidence type="ECO:0000256" key="1">
    <source>
        <dbReference type="ARBA" id="ARBA00007553"/>
    </source>
</evidence>
<dbReference type="SMART" id="SM00701">
    <property type="entry name" value="PGRP"/>
    <property type="match status" value="1"/>
</dbReference>
<dbReference type="EC" id="3.5.1.28" evidence="4"/>
<feature type="domain" description="Peptidoglycan recognition protein family" evidence="3">
    <location>
        <begin position="4"/>
        <end position="128"/>
    </location>
</feature>
<dbReference type="PANTHER" id="PTHR11022:SF41">
    <property type="entry name" value="PEPTIDOGLYCAN-RECOGNITION PROTEIN LC-RELATED"/>
    <property type="match status" value="1"/>
</dbReference>
<dbReference type="AlphaFoldDB" id="A0A9E2NNU3"/>
<protein>
    <submittedName>
        <fullName evidence="4">N-acetylmuramoyl-L-alanine amidase</fullName>
        <ecNumber evidence="4">3.5.1.28</ecNumber>
    </submittedName>
</protein>
<evidence type="ECO:0000313" key="4">
    <source>
        <dbReference type="EMBL" id="MBU3814380.1"/>
    </source>
</evidence>
<dbReference type="InterPro" id="IPR002502">
    <property type="entry name" value="Amidase_domain"/>
</dbReference>
<accession>A0A9E2NNU3</accession>
<dbReference type="InterPro" id="IPR006619">
    <property type="entry name" value="PGRP_domain_met/bac"/>
</dbReference>
<name>A0A9E2NNU3_9BACE</name>
<keyword evidence="4" id="KW-0378">Hydrolase</keyword>
<dbReference type="CDD" id="cd06583">
    <property type="entry name" value="PGRP"/>
    <property type="match status" value="1"/>
</dbReference>
<organism evidence="4 5">
    <name type="scientific">Candidatus Bacteroides intestinipullorum</name>
    <dbReference type="NCBI Taxonomy" id="2838471"/>
    <lineage>
        <taxon>Bacteria</taxon>
        <taxon>Pseudomonadati</taxon>
        <taxon>Bacteroidota</taxon>
        <taxon>Bacteroidia</taxon>
        <taxon>Bacteroidales</taxon>
        <taxon>Bacteroidaceae</taxon>
        <taxon>Bacteroides</taxon>
    </lineage>
</organism>
<dbReference type="Proteomes" id="UP000824236">
    <property type="component" value="Unassembled WGS sequence"/>
</dbReference>
<reference evidence="4" key="1">
    <citation type="journal article" date="2021" name="PeerJ">
        <title>Extensive microbial diversity within the chicken gut microbiome revealed by metagenomics and culture.</title>
        <authorList>
            <person name="Gilroy R."/>
            <person name="Ravi A."/>
            <person name="Getino M."/>
            <person name="Pursley I."/>
            <person name="Horton D.L."/>
            <person name="Alikhan N.F."/>
            <person name="Baker D."/>
            <person name="Gharbi K."/>
            <person name="Hall N."/>
            <person name="Watson M."/>
            <person name="Adriaenssens E.M."/>
            <person name="Foster-Nyarko E."/>
            <person name="Jarju S."/>
            <person name="Secka A."/>
            <person name="Antonio M."/>
            <person name="Oren A."/>
            <person name="Chaudhuri R.R."/>
            <person name="La Ragione R."/>
            <person name="Hildebrand F."/>
            <person name="Pallen M.J."/>
        </authorList>
    </citation>
    <scope>NUCLEOTIDE SEQUENCE</scope>
    <source>
        <strain evidence="4">B3-3758</strain>
    </source>
</reference>
<comment type="caution">
    <text evidence="4">The sequence shown here is derived from an EMBL/GenBank/DDBJ whole genome shotgun (WGS) entry which is preliminary data.</text>
</comment>
<feature type="domain" description="N-acetylmuramoyl-L-alanine amidase" evidence="2">
    <location>
        <begin position="3"/>
        <end position="137"/>
    </location>
</feature>
<dbReference type="GO" id="GO:0008270">
    <property type="term" value="F:zinc ion binding"/>
    <property type="evidence" value="ECO:0007669"/>
    <property type="project" value="InterPro"/>
</dbReference>
<dbReference type="InterPro" id="IPR015510">
    <property type="entry name" value="PGRP"/>
</dbReference>
<dbReference type="SMART" id="SM00644">
    <property type="entry name" value="Ami_2"/>
    <property type="match status" value="1"/>
</dbReference>
<dbReference type="GO" id="GO:0008745">
    <property type="term" value="F:N-acetylmuramoyl-L-alanine amidase activity"/>
    <property type="evidence" value="ECO:0007669"/>
    <property type="project" value="UniProtKB-EC"/>
</dbReference>
<dbReference type="GO" id="GO:0009253">
    <property type="term" value="P:peptidoglycan catabolic process"/>
    <property type="evidence" value="ECO:0007669"/>
    <property type="project" value="InterPro"/>
</dbReference>
<dbReference type="Pfam" id="PF01510">
    <property type="entry name" value="Amidase_2"/>
    <property type="match status" value="1"/>
</dbReference>
<gene>
    <name evidence="4" type="ORF">H9791_07720</name>
</gene>
<proteinExistence type="inferred from homology"/>